<dbReference type="InterPro" id="IPR051725">
    <property type="entry name" value="SAM-SH3_domain_protein"/>
</dbReference>
<feature type="region of interest" description="Disordered" evidence="1">
    <location>
        <begin position="376"/>
        <end position="399"/>
    </location>
</feature>
<evidence type="ECO:0000313" key="4">
    <source>
        <dbReference type="EMBL" id="KAF8569705.1"/>
    </source>
</evidence>
<feature type="chain" id="PRO_5035878307" description="SASH1/NUB1 homeodomain-like domain-containing protein" evidence="2">
    <location>
        <begin position="18"/>
        <end position="824"/>
    </location>
</feature>
<dbReference type="Proteomes" id="UP000699462">
    <property type="component" value="Unassembled WGS sequence"/>
</dbReference>
<dbReference type="PANTHER" id="PTHR12301">
    <property type="entry name" value="SAM-DOMAIN, SH3 AND NUCLEAR LOCALIZATION SIGNALS PROTEIN RELATED"/>
    <property type="match status" value="1"/>
</dbReference>
<dbReference type="SUPFAM" id="SSF47769">
    <property type="entry name" value="SAM/Pointed domain"/>
    <property type="match status" value="1"/>
</dbReference>
<feature type="domain" description="SASH1/NUB1 homeodomain-like" evidence="3">
    <location>
        <begin position="572"/>
        <end position="641"/>
    </location>
</feature>
<gene>
    <name evidence="4" type="ORF">P879_02514</name>
</gene>
<reference evidence="4 5" key="1">
    <citation type="submission" date="2019-07" db="EMBL/GenBank/DDBJ databases">
        <title>Annotation for the trematode Paragonimus westermani.</title>
        <authorList>
            <person name="Choi Y.-J."/>
        </authorList>
    </citation>
    <scope>NUCLEOTIDE SEQUENCE [LARGE SCALE GENOMIC DNA]</scope>
    <source>
        <strain evidence="4">180907_Pwestermani</strain>
    </source>
</reference>
<feature type="compositionally biased region" description="Polar residues" evidence="1">
    <location>
        <begin position="382"/>
        <end position="399"/>
    </location>
</feature>
<dbReference type="Gene3D" id="1.10.150.50">
    <property type="entry name" value="Transcription Factor, Ets-1"/>
    <property type="match status" value="1"/>
</dbReference>
<name>A0A8T0DP15_9TREM</name>
<dbReference type="AlphaFoldDB" id="A0A8T0DP15"/>
<dbReference type="EMBL" id="JTDF01001662">
    <property type="protein sequence ID" value="KAF8569705.1"/>
    <property type="molecule type" value="Genomic_DNA"/>
</dbReference>
<evidence type="ECO:0000256" key="1">
    <source>
        <dbReference type="SAM" id="MobiDB-lite"/>
    </source>
</evidence>
<feature type="compositionally biased region" description="Basic and acidic residues" evidence="1">
    <location>
        <begin position="776"/>
        <end position="785"/>
    </location>
</feature>
<feature type="signal peptide" evidence="2">
    <location>
        <begin position="1"/>
        <end position="17"/>
    </location>
</feature>
<feature type="region of interest" description="Disordered" evidence="1">
    <location>
        <begin position="479"/>
        <end position="508"/>
    </location>
</feature>
<comment type="caution">
    <text evidence="4">The sequence shown here is derived from an EMBL/GenBank/DDBJ whole genome shotgun (WGS) entry which is preliminary data.</text>
</comment>
<accession>A0A8T0DP15</accession>
<dbReference type="InterPro" id="IPR058666">
    <property type="entry name" value="SASH1/NUB1_homeodomain"/>
</dbReference>
<proteinExistence type="predicted"/>
<dbReference type="PANTHER" id="PTHR12301:SF10">
    <property type="match status" value="1"/>
</dbReference>
<keyword evidence="2" id="KW-0732">Signal</keyword>
<keyword evidence="5" id="KW-1185">Reference proteome</keyword>
<organism evidence="4 5">
    <name type="scientific">Paragonimus westermani</name>
    <dbReference type="NCBI Taxonomy" id="34504"/>
    <lineage>
        <taxon>Eukaryota</taxon>
        <taxon>Metazoa</taxon>
        <taxon>Spiralia</taxon>
        <taxon>Lophotrochozoa</taxon>
        <taxon>Platyhelminthes</taxon>
        <taxon>Trematoda</taxon>
        <taxon>Digenea</taxon>
        <taxon>Plagiorchiida</taxon>
        <taxon>Troglotremata</taxon>
        <taxon>Troglotrematidae</taxon>
        <taxon>Paragonimus</taxon>
    </lineage>
</organism>
<feature type="compositionally biased region" description="Basic and acidic residues" evidence="1">
    <location>
        <begin position="800"/>
        <end position="810"/>
    </location>
</feature>
<feature type="region of interest" description="Disordered" evidence="1">
    <location>
        <begin position="776"/>
        <end position="824"/>
    </location>
</feature>
<sequence length="824" mass="91808">MFDIASNLLLLPTVSLSLTTGNQKLHFHWWSRKQANDIRQIPNFTQASSMAPITQSSGSAENPSATATECQIAESTSVSTQAGQNYQTKLNPQFQLSPCETAFNSTNLLKYRQQEYTDPKRPIEIDVTAMSVMSSSAPTSPNTSDAEDLIPPRLQHGSSALRTGVRRGLIKHTGLAKNHRYRGLVTNCSPFFGLSHRSGIYSPHQSDVSQSAPSSPTVDTYETLPLLENAIHPHGMISQEIGVSGARGWPSNFQSDFTSGTFLQYPTLSSPAQTYGPSLHHLLHKLGVQYIWPCLAQHGVVDLPSLSQLTREDLIRMGVADAETRATLMTAGQLLTSNWLMTPSSQMPPLPAIPARPIASDRAEKVVDPTHMTEKQALHDSGCSSSNEFNGTASQQPSMDGAQQNCAQLRSADRFWLTSTTGHASVTNTTLKETRLSHLCTEIRYDLLMWFRVHRSPRNHVVTYRWCQHELQKIPVGILRNASGGGPNSKRSAHLERRSSSAAPKTVKIDERSLYTSKQQGTGVGPLIPSGFFTSLNHSTGLEGQQLTCQHQMTCNSSIGNATNVPEPPLFLWRLVRVKLQSEGIDLTKKPYSNEIGQADIPLRLTQRYASELGLEWTTVAVTLEAEREAKLREAGRPVISFMDDIQTQRYLNCDGIKTGTVEDFLISLGLPMYIDRIKQLPLNGQPSSDPSVHSPSGYPVGPVDILKMSDQDLIKHLGFTWNHIRWLRIEAAMIPSIMRAQASFGTTHMKPSGSHMNSLAREFKTMYRHSGKNREHITNHEPHYTYHQRQHYSLQRRQNQREKQQKQEESVDTTNTDHPQDQF</sequence>
<evidence type="ECO:0000259" key="3">
    <source>
        <dbReference type="Pfam" id="PF26285"/>
    </source>
</evidence>
<dbReference type="Pfam" id="PF26285">
    <property type="entry name" value="SASH1_Homeodomain"/>
    <property type="match status" value="1"/>
</dbReference>
<evidence type="ECO:0000256" key="2">
    <source>
        <dbReference type="SAM" id="SignalP"/>
    </source>
</evidence>
<dbReference type="InterPro" id="IPR013761">
    <property type="entry name" value="SAM/pointed_sf"/>
</dbReference>
<dbReference type="OrthoDB" id="10047268at2759"/>
<evidence type="ECO:0000313" key="5">
    <source>
        <dbReference type="Proteomes" id="UP000699462"/>
    </source>
</evidence>
<protein>
    <recommendedName>
        <fullName evidence="3">SASH1/NUB1 homeodomain-like domain-containing protein</fullName>
    </recommendedName>
</protein>